<sequence>MSVNHRRSFELRRLLDNVVYRYSSCEPFQGQLAWKREDLDVWVTLVNGRGWVCVDAELEIVGIPWEVTVEQQESSVPPAGIWVSRKGDKSYVYELVYT</sequence>
<comment type="caution">
    <text evidence="1">The sequence shown here is derived from an EMBL/GenBank/DDBJ whole genome shotgun (WGS) entry which is preliminary data.</text>
</comment>
<proteinExistence type="predicted"/>
<name>A0A0C1R1U8_9CYAN</name>
<accession>A0A0C1R1U8</accession>
<dbReference type="EMBL" id="JHEG02000046">
    <property type="protein sequence ID" value="KIE11604.1"/>
    <property type="molecule type" value="Genomic_DNA"/>
</dbReference>
<evidence type="ECO:0000313" key="1">
    <source>
        <dbReference type="EMBL" id="KIE11604.1"/>
    </source>
</evidence>
<reference evidence="1" key="1">
    <citation type="journal article" date="2015" name="Genome Announc.">
        <title>Draft Genome Sequence of Tolypothrix boutellei Strain VB521301.</title>
        <authorList>
            <person name="Chandrababunaidu M.M."/>
            <person name="Singh D."/>
            <person name="Sen D."/>
            <person name="Bhan S."/>
            <person name="Das S."/>
            <person name="Gupta A."/>
            <person name="Adhikary S.P."/>
            <person name="Tripathy S."/>
        </authorList>
    </citation>
    <scope>NUCLEOTIDE SEQUENCE</scope>
    <source>
        <strain evidence="1">VB521301</strain>
    </source>
</reference>
<dbReference type="OrthoDB" id="513827at2"/>
<protein>
    <submittedName>
        <fullName evidence="1">Uncharacterized protein</fullName>
    </submittedName>
</protein>
<gene>
    <name evidence="1" type="ORF">DA73_0214815</name>
</gene>
<dbReference type="AlphaFoldDB" id="A0A0C1R1U8"/>
<organism evidence="1">
    <name type="scientific">Tolypothrix bouteillei VB521301</name>
    <dbReference type="NCBI Taxonomy" id="1479485"/>
    <lineage>
        <taxon>Bacteria</taxon>
        <taxon>Bacillati</taxon>
        <taxon>Cyanobacteriota</taxon>
        <taxon>Cyanophyceae</taxon>
        <taxon>Nostocales</taxon>
        <taxon>Tolypothrichaceae</taxon>
        <taxon>Tolypothrix</taxon>
    </lineage>
</organism>